<evidence type="ECO:0000313" key="1">
    <source>
        <dbReference type="EMBL" id="ACN53030.1"/>
    </source>
</evidence>
<gene>
    <name evidence="1" type="ORF">BVAVS116_H0130</name>
</gene>
<proteinExistence type="predicted"/>
<dbReference type="GeneID" id="63641912"/>
<protein>
    <submittedName>
        <fullName evidence="1">Uncharacterized protein</fullName>
    </submittedName>
</protein>
<dbReference type="AlphaFoldDB" id="C0R945"/>
<dbReference type="EMBL" id="CP001440">
    <property type="protein sequence ID" value="ACN53030.1"/>
    <property type="molecule type" value="Genomic_DNA"/>
</dbReference>
<organism evidence="1 2">
    <name type="scientific">Borreliella valaisiana VS116</name>
    <dbReference type="NCBI Taxonomy" id="445987"/>
    <lineage>
        <taxon>Bacteria</taxon>
        <taxon>Pseudomonadati</taxon>
        <taxon>Spirochaetota</taxon>
        <taxon>Spirochaetia</taxon>
        <taxon>Spirochaetales</taxon>
        <taxon>Borreliaceae</taxon>
        <taxon>Borreliella</taxon>
    </lineage>
</organism>
<dbReference type="HOGENOM" id="CLU_2858830_0_0_12"/>
<evidence type="ECO:0000313" key="2">
    <source>
        <dbReference type="Proteomes" id="UP000006163"/>
    </source>
</evidence>
<name>C0R945_BORVA</name>
<accession>C0R945</accession>
<keyword evidence="1" id="KW-0614">Plasmid</keyword>
<dbReference type="Proteomes" id="UP000006163">
    <property type="component" value="Plasmid VS116_lp28-3"/>
</dbReference>
<keyword evidence="2" id="KW-1185">Reference proteome</keyword>
<sequence>MVKSKKIILNDRIIKNNYTISTIRSTKERNKKVLGLKIELKNRIEDGINNFNKKVKSISKNLQK</sequence>
<geneLocation type="plasmid" evidence="1 2">
    <name>VS116_lp28-3</name>
</geneLocation>
<reference evidence="1 2" key="1">
    <citation type="journal article" date="2012" name="J. Bacteriol.">
        <title>Whole-Genome Sequences of Borrelia bissettii, Borrelia valaisiana, and Borrelia spielmanii.</title>
        <authorList>
            <person name="Schutzer S.E."/>
            <person name="Fraser-Liggett C.M."/>
            <person name="Qiu W.G."/>
            <person name="Kraiczy P."/>
            <person name="Mongodin E.F."/>
            <person name="Dunn J.J."/>
            <person name="Luft B.J."/>
            <person name="Casjens S.R."/>
        </authorList>
    </citation>
    <scope>NUCLEOTIDE SEQUENCE [LARGE SCALE GENOMIC DNA]</scope>
    <source>
        <strain evidence="1 2">VS116</strain>
        <plasmid evidence="1">VS116_lp28-3</plasmid>
    </source>
</reference>
<dbReference type="RefSeq" id="WP_015899342.1">
    <property type="nucleotide sequence ID" value="NC_012185.1"/>
</dbReference>